<dbReference type="PANTHER" id="PTHR42776">
    <property type="entry name" value="SERINE PEPTIDASE S9 FAMILY MEMBER"/>
    <property type="match status" value="1"/>
</dbReference>
<evidence type="ECO:0000259" key="3">
    <source>
        <dbReference type="Pfam" id="PF00326"/>
    </source>
</evidence>
<evidence type="ECO:0000256" key="2">
    <source>
        <dbReference type="SAM" id="SignalP"/>
    </source>
</evidence>
<proteinExistence type="predicted"/>
<evidence type="ECO:0000256" key="1">
    <source>
        <dbReference type="ARBA" id="ARBA00022801"/>
    </source>
</evidence>
<dbReference type="EMBL" id="SPUM01000043">
    <property type="protein sequence ID" value="TFW33257.1"/>
    <property type="molecule type" value="Genomic_DNA"/>
</dbReference>
<dbReference type="Pfam" id="PF00326">
    <property type="entry name" value="Peptidase_S9"/>
    <property type="match status" value="1"/>
</dbReference>
<name>A0A4Y9T5J1_9BURK</name>
<dbReference type="GO" id="GO:0004252">
    <property type="term" value="F:serine-type endopeptidase activity"/>
    <property type="evidence" value="ECO:0007669"/>
    <property type="project" value="TreeGrafter"/>
</dbReference>
<dbReference type="InterPro" id="IPR029058">
    <property type="entry name" value="AB_hydrolase_fold"/>
</dbReference>
<keyword evidence="5" id="KW-1185">Reference proteome</keyword>
<reference evidence="4 5" key="1">
    <citation type="submission" date="2019-03" db="EMBL/GenBank/DDBJ databases">
        <title>Draft genome of Massilia hortus sp. nov., a novel bacterial species of the Oxalobacteraceae family.</title>
        <authorList>
            <person name="Peta V."/>
            <person name="Raths R."/>
            <person name="Bucking H."/>
        </authorList>
    </citation>
    <scope>NUCLEOTIDE SEQUENCE [LARGE SCALE GENOMIC DNA]</scope>
    <source>
        <strain evidence="4 5">ONC3</strain>
    </source>
</reference>
<evidence type="ECO:0000313" key="4">
    <source>
        <dbReference type="EMBL" id="TFW33257.1"/>
    </source>
</evidence>
<dbReference type="InterPro" id="IPR001375">
    <property type="entry name" value="Peptidase_S9_cat"/>
</dbReference>
<dbReference type="PANTHER" id="PTHR42776:SF27">
    <property type="entry name" value="DIPEPTIDYL PEPTIDASE FAMILY MEMBER 6"/>
    <property type="match status" value="1"/>
</dbReference>
<dbReference type="GO" id="GO:0006508">
    <property type="term" value="P:proteolysis"/>
    <property type="evidence" value="ECO:0007669"/>
    <property type="project" value="InterPro"/>
</dbReference>
<keyword evidence="1" id="KW-0378">Hydrolase</keyword>
<sequence length="675" mass="74099">MTMPSSRFMPIAGLLAALLAGPAISLAAPATPLPPIESFFERPAFGGAILSPSARYLAARTGQPGGHDYLVVIDLVANEGKKVAGFKDADIGDFQWVNDDRLVFNATDKTLPPGHVDVAPGLYAVGRDGKGFVQLAQRTGQSFVSARPTVGQRELLPWHTFMLHQSGAQDSESIYVRSPQYDDRGELRYVDLLSLNTVTGRAQKVPRPGAVYAWLLDHKGEPRIAMTHEKDITTVFYRDPANAEWRKLVSYQDYSESDEGFAPLGFAPDGRLFVVAHNGKDTTAVHTFNFTTNKIDPEPVVAAAGYDFAGSLVTDSRKLLGVHYQTDAASSIWFDPDMKALQQAVDKALPGTINMISVAARAQQPWVLVRSFSDVTPSTYVLFNAKTNALNLVGSSHPAIDSRQMGQQDAVRYKARDGLEIPALLTLPKGGGKNLPLVVLVHGGPWVRGETWGWSSQSQFLASRGYAVLEPEFRGSTGFGWSHFKASFKQWGLAMQDDLADAARWAIAQGVADPKRICIAGASYGGYATLMGLIKDPDLFKCGVDWVGVTDINLMYNDTWYSHSDATDDWKKYGMPRLIGDQVKDAAQLKATSPLEQASRIKQPVLLAYGGVDRRVPIFHGRKFYDAIKETNKQVEWIEYPQEGHGWSLAKNNIDFWTRVENFLDKNIGKGAGQE</sequence>
<protein>
    <submittedName>
        <fullName evidence="4">S9 family peptidase</fullName>
    </submittedName>
</protein>
<comment type="caution">
    <text evidence="4">The sequence shown here is derived from an EMBL/GenBank/DDBJ whole genome shotgun (WGS) entry which is preliminary data.</text>
</comment>
<dbReference type="Gene3D" id="3.40.50.1820">
    <property type="entry name" value="alpha/beta hydrolase"/>
    <property type="match status" value="1"/>
</dbReference>
<dbReference type="AlphaFoldDB" id="A0A4Y9T5J1"/>
<feature type="signal peptide" evidence="2">
    <location>
        <begin position="1"/>
        <end position="27"/>
    </location>
</feature>
<dbReference type="Proteomes" id="UP000297258">
    <property type="component" value="Unassembled WGS sequence"/>
</dbReference>
<feature type="domain" description="Peptidase S9 prolyl oligopeptidase catalytic" evidence="3">
    <location>
        <begin position="454"/>
        <end position="670"/>
    </location>
</feature>
<keyword evidence="2" id="KW-0732">Signal</keyword>
<dbReference type="SUPFAM" id="SSF53474">
    <property type="entry name" value="alpha/beta-Hydrolases"/>
    <property type="match status" value="1"/>
</dbReference>
<accession>A0A4Y9T5J1</accession>
<gene>
    <name evidence="4" type="ORF">E4O92_07315</name>
</gene>
<feature type="chain" id="PRO_5021343004" evidence="2">
    <location>
        <begin position="28"/>
        <end position="675"/>
    </location>
</feature>
<dbReference type="OrthoDB" id="4269629at2"/>
<organism evidence="4 5">
    <name type="scientific">Massilia horti</name>
    <dbReference type="NCBI Taxonomy" id="2562153"/>
    <lineage>
        <taxon>Bacteria</taxon>
        <taxon>Pseudomonadati</taxon>
        <taxon>Pseudomonadota</taxon>
        <taxon>Betaproteobacteria</taxon>
        <taxon>Burkholderiales</taxon>
        <taxon>Oxalobacteraceae</taxon>
        <taxon>Telluria group</taxon>
        <taxon>Massilia</taxon>
    </lineage>
</organism>
<dbReference type="SUPFAM" id="SSF50993">
    <property type="entry name" value="Peptidase/esterase 'gauge' domain"/>
    <property type="match status" value="1"/>
</dbReference>
<evidence type="ECO:0000313" key="5">
    <source>
        <dbReference type="Proteomes" id="UP000297258"/>
    </source>
</evidence>